<keyword evidence="6" id="KW-1185">Reference proteome</keyword>
<dbReference type="AlphaFoldDB" id="R2QF86"/>
<dbReference type="PANTHER" id="PTHR14969:SF13">
    <property type="entry name" value="AT30094P"/>
    <property type="match status" value="1"/>
</dbReference>
<evidence type="ECO:0000313" key="4">
    <source>
        <dbReference type="EMBL" id="EOT60561.1"/>
    </source>
</evidence>
<keyword evidence="1" id="KW-1133">Transmembrane helix</keyword>
<name>R2QF86_9ENTE</name>
<evidence type="ECO:0000259" key="2">
    <source>
        <dbReference type="SMART" id="SM00014"/>
    </source>
</evidence>
<evidence type="ECO:0000313" key="3">
    <source>
        <dbReference type="EMBL" id="EOH95162.1"/>
    </source>
</evidence>
<dbReference type="InterPro" id="IPR036938">
    <property type="entry name" value="PAP2/HPO_sf"/>
</dbReference>
<sequence length="301" mass="33477">MLKKMSDSRRIAIVIAIFVVLLGIGTFGDLAISNAVMSQNSYIATFLQNYACFPVGVVIMMSGEIIIHFAVRSSQPMIAKVLIAVSGVGLSFYGIWYYLKFAIQYTLSSIQNVEHGRPIGQANNDGGVNPTLPTIINIMICFVVFAVATLIIQKWLRHKTAEEFDRLMRVAILGIAVAFVYLMCVEEIKILWGRVRPYELNAIQDNFTPWYKMNGPTGHKSFPSGHSCESMFAIFFPLYASSKNTKLRKKLLVFGVTWGAITAISRVLLGCHFFSDATMGAFIIVFLVFVGTRCAQLKLVD</sequence>
<evidence type="ECO:0000313" key="5">
    <source>
        <dbReference type="Proteomes" id="UP000013858"/>
    </source>
</evidence>
<dbReference type="RefSeq" id="WP_010762432.1">
    <property type="nucleotide sequence ID" value="NZ_KB946316.1"/>
</dbReference>
<organism evidence="3 5">
    <name type="scientific">Enterococcus haemoperoxidus ATCC BAA-382</name>
    <dbReference type="NCBI Taxonomy" id="1158608"/>
    <lineage>
        <taxon>Bacteria</taxon>
        <taxon>Bacillati</taxon>
        <taxon>Bacillota</taxon>
        <taxon>Bacilli</taxon>
        <taxon>Lactobacillales</taxon>
        <taxon>Enterococcaceae</taxon>
        <taxon>Enterococcus</taxon>
    </lineage>
</organism>
<feature type="transmembrane region" description="Helical" evidence="1">
    <location>
        <begin position="78"/>
        <end position="99"/>
    </location>
</feature>
<proteinExistence type="predicted"/>
<feature type="transmembrane region" description="Helical" evidence="1">
    <location>
        <begin position="53"/>
        <end position="71"/>
    </location>
</feature>
<reference evidence="3 5" key="1">
    <citation type="submission" date="2013-02" db="EMBL/GenBank/DDBJ databases">
        <title>The Genome Sequence of Enterococcus haemoperoxidus BAA-382.</title>
        <authorList>
            <consortium name="The Broad Institute Genome Sequencing Platform"/>
            <consortium name="The Broad Institute Genome Sequencing Center for Infectious Disease"/>
            <person name="Earl A.M."/>
            <person name="Gilmore M.S."/>
            <person name="Lebreton F."/>
            <person name="Walker B."/>
            <person name="Young S.K."/>
            <person name="Zeng Q."/>
            <person name="Gargeya S."/>
            <person name="Fitzgerald M."/>
            <person name="Haas B."/>
            <person name="Abouelleil A."/>
            <person name="Alvarado L."/>
            <person name="Arachchi H.M."/>
            <person name="Berlin A.M."/>
            <person name="Chapman S.B."/>
            <person name="Dewar J."/>
            <person name="Goldberg J."/>
            <person name="Griggs A."/>
            <person name="Gujja S."/>
            <person name="Hansen M."/>
            <person name="Howarth C."/>
            <person name="Imamovic A."/>
            <person name="Larimer J."/>
            <person name="McCowan C."/>
            <person name="Murphy C."/>
            <person name="Neiman D."/>
            <person name="Pearson M."/>
            <person name="Priest M."/>
            <person name="Roberts A."/>
            <person name="Saif S."/>
            <person name="Shea T."/>
            <person name="Sisk P."/>
            <person name="Sykes S."/>
            <person name="Wortman J."/>
            <person name="Nusbaum C."/>
            <person name="Birren B."/>
        </authorList>
    </citation>
    <scope>NUCLEOTIDE SEQUENCE [LARGE SCALE GENOMIC DNA]</scope>
    <source>
        <strain evidence="3 5">ATCC BAA-382</strain>
    </source>
</reference>
<keyword evidence="1" id="KW-0472">Membrane</keyword>
<feature type="transmembrane region" description="Helical" evidence="1">
    <location>
        <begin position="168"/>
        <end position="192"/>
    </location>
</feature>
<dbReference type="EMBL" id="ASVY01000003">
    <property type="protein sequence ID" value="EOT60561.1"/>
    <property type="molecule type" value="Genomic_DNA"/>
</dbReference>
<dbReference type="PATRIC" id="fig|1158608.3.peg.2208"/>
<evidence type="ECO:0000256" key="1">
    <source>
        <dbReference type="SAM" id="Phobius"/>
    </source>
</evidence>
<feature type="transmembrane region" description="Helical" evidence="1">
    <location>
        <begin position="251"/>
        <end position="275"/>
    </location>
</feature>
<dbReference type="OrthoDB" id="1653251at2"/>
<dbReference type="SUPFAM" id="SSF48317">
    <property type="entry name" value="Acid phosphatase/Vanadium-dependent haloperoxidase"/>
    <property type="match status" value="1"/>
</dbReference>
<dbReference type="Proteomes" id="UP000014197">
    <property type="component" value="Unassembled WGS sequence"/>
</dbReference>
<keyword evidence="1" id="KW-0812">Transmembrane</keyword>
<comment type="caution">
    <text evidence="3">The sequence shown here is derived from an EMBL/GenBank/DDBJ whole genome shotgun (WGS) entry which is preliminary data.</text>
</comment>
<dbReference type="eggNOG" id="COG0671">
    <property type="taxonomic scope" value="Bacteria"/>
</dbReference>
<reference evidence="4 6" key="2">
    <citation type="submission" date="2013-03" db="EMBL/GenBank/DDBJ databases">
        <title>The Genome Sequence of Enterococcus haemoperoxidus BAA-382 (PacBio/Illumina hybrid assembly).</title>
        <authorList>
            <consortium name="The Broad Institute Genomics Platform"/>
            <consortium name="The Broad Institute Genome Sequencing Center for Infectious Disease"/>
            <person name="Earl A."/>
            <person name="Russ C."/>
            <person name="Gilmore M."/>
            <person name="Surin D."/>
            <person name="Walker B."/>
            <person name="Young S."/>
            <person name="Zeng Q."/>
            <person name="Gargeya S."/>
            <person name="Fitzgerald M."/>
            <person name="Haas B."/>
            <person name="Abouelleil A."/>
            <person name="Allen A.W."/>
            <person name="Alvarado L."/>
            <person name="Arachchi H.M."/>
            <person name="Berlin A.M."/>
            <person name="Chapman S.B."/>
            <person name="Gainer-Dewar J."/>
            <person name="Goldberg J."/>
            <person name="Griggs A."/>
            <person name="Gujja S."/>
            <person name="Hansen M."/>
            <person name="Howarth C."/>
            <person name="Imamovic A."/>
            <person name="Ireland A."/>
            <person name="Larimer J."/>
            <person name="McCowan C."/>
            <person name="Murphy C."/>
            <person name="Pearson M."/>
            <person name="Poon T.W."/>
            <person name="Priest M."/>
            <person name="Roberts A."/>
            <person name="Saif S."/>
            <person name="Shea T."/>
            <person name="Sisk P."/>
            <person name="Sykes S."/>
            <person name="Wortman J."/>
            <person name="Nusbaum C."/>
            <person name="Birren B."/>
        </authorList>
    </citation>
    <scope>NUCLEOTIDE SEQUENCE [LARGE SCALE GENOMIC DNA]</scope>
    <source>
        <strain evidence="4 6">ATCC BAA-382</strain>
    </source>
</reference>
<dbReference type="InterPro" id="IPR000326">
    <property type="entry name" value="PAP2/HPO"/>
</dbReference>
<evidence type="ECO:0000313" key="6">
    <source>
        <dbReference type="Proteomes" id="UP000014197"/>
    </source>
</evidence>
<accession>R2QF86</accession>
<dbReference type="PANTHER" id="PTHR14969">
    <property type="entry name" value="SPHINGOSINE-1-PHOSPHATE PHOSPHOHYDROLASE"/>
    <property type="match status" value="1"/>
</dbReference>
<dbReference type="Proteomes" id="UP000013858">
    <property type="component" value="Unassembled WGS sequence"/>
</dbReference>
<feature type="domain" description="Phosphatidic acid phosphatase type 2/haloperoxidase" evidence="2">
    <location>
        <begin position="170"/>
        <end position="293"/>
    </location>
</feature>
<dbReference type="Gene3D" id="1.20.144.10">
    <property type="entry name" value="Phosphatidic acid phosphatase type 2/haloperoxidase"/>
    <property type="match status" value="1"/>
</dbReference>
<protein>
    <recommendedName>
        <fullName evidence="2">Phosphatidic acid phosphatase type 2/haloperoxidase domain-containing protein</fullName>
    </recommendedName>
</protein>
<dbReference type="STRING" id="155618.RV06_GL002517"/>
<dbReference type="EMBL" id="AJAR01000020">
    <property type="protein sequence ID" value="EOH95162.1"/>
    <property type="molecule type" value="Genomic_DNA"/>
</dbReference>
<feature type="transmembrane region" description="Helical" evidence="1">
    <location>
        <begin position="12"/>
        <end position="33"/>
    </location>
</feature>
<dbReference type="SMART" id="SM00014">
    <property type="entry name" value="acidPPc"/>
    <property type="match status" value="1"/>
</dbReference>
<gene>
    <name evidence="4" type="ORF">I583_03207</name>
    <name evidence="3" type="ORF">UAW_02241</name>
</gene>
<feature type="transmembrane region" description="Helical" evidence="1">
    <location>
        <begin position="135"/>
        <end position="156"/>
    </location>
</feature>
<dbReference type="GO" id="GO:0042392">
    <property type="term" value="F:sphingosine-1-phosphate phosphatase activity"/>
    <property type="evidence" value="ECO:0007669"/>
    <property type="project" value="TreeGrafter"/>
</dbReference>
<dbReference type="Pfam" id="PF01569">
    <property type="entry name" value="PAP2"/>
    <property type="match status" value="1"/>
</dbReference>